<protein>
    <submittedName>
        <fullName evidence="1">Uncharacterized protein</fullName>
    </submittedName>
</protein>
<gene>
    <name evidence="1" type="ORF">PAC_20011</name>
</gene>
<accession>A0A1L7XYN1</accession>
<keyword evidence="2" id="KW-1185">Reference proteome</keyword>
<dbReference type="Proteomes" id="UP000184330">
    <property type="component" value="Unassembled WGS sequence"/>
</dbReference>
<sequence>MSDKLFPRAQFRHSSASNHISIRQCFLTTPRTIENPFLTRNRFDYRSGPVYVNGLVYPTSMPMKTFRMEIFILGMYLGEIKGNVDEDSPFDIGIDIFAAQGSLKLHLNTVTNGRNLWANWQVEIAECWKDGSRGAVYDDKAKLVPV</sequence>
<name>A0A1L7XYN1_9HELO</name>
<evidence type="ECO:0000313" key="1">
    <source>
        <dbReference type="EMBL" id="CZR70110.1"/>
    </source>
</evidence>
<reference evidence="1 2" key="1">
    <citation type="submission" date="2016-03" db="EMBL/GenBank/DDBJ databases">
        <authorList>
            <person name="Ploux O."/>
        </authorList>
    </citation>
    <scope>NUCLEOTIDE SEQUENCE [LARGE SCALE GENOMIC DNA]</scope>
    <source>
        <strain evidence="1 2">UAMH 11012</strain>
    </source>
</reference>
<dbReference type="AlphaFoldDB" id="A0A1L7XYN1"/>
<evidence type="ECO:0000313" key="2">
    <source>
        <dbReference type="Proteomes" id="UP000184330"/>
    </source>
</evidence>
<organism evidence="1 2">
    <name type="scientific">Phialocephala subalpina</name>
    <dbReference type="NCBI Taxonomy" id="576137"/>
    <lineage>
        <taxon>Eukaryota</taxon>
        <taxon>Fungi</taxon>
        <taxon>Dikarya</taxon>
        <taxon>Ascomycota</taxon>
        <taxon>Pezizomycotina</taxon>
        <taxon>Leotiomycetes</taxon>
        <taxon>Helotiales</taxon>
        <taxon>Mollisiaceae</taxon>
        <taxon>Phialocephala</taxon>
        <taxon>Phialocephala fortinii species complex</taxon>
    </lineage>
</organism>
<dbReference type="EMBL" id="FJOG01000095">
    <property type="protein sequence ID" value="CZR70110.1"/>
    <property type="molecule type" value="Genomic_DNA"/>
</dbReference>
<proteinExistence type="predicted"/>